<comment type="similarity">
    <text evidence="9">Belongs to the TatB family.</text>
</comment>
<evidence type="ECO:0000256" key="2">
    <source>
        <dbReference type="ARBA" id="ARBA00022448"/>
    </source>
</evidence>
<evidence type="ECO:0000256" key="6">
    <source>
        <dbReference type="ARBA" id="ARBA00022989"/>
    </source>
</evidence>
<evidence type="ECO:0000256" key="4">
    <source>
        <dbReference type="ARBA" id="ARBA00022692"/>
    </source>
</evidence>
<keyword evidence="2 9" id="KW-0813">Transport</keyword>
<comment type="subcellular location">
    <subcellularLocation>
        <location evidence="9">Cell membrane</location>
        <topology evidence="9">Single-pass membrane protein</topology>
    </subcellularLocation>
    <subcellularLocation>
        <location evidence="1">Membrane</location>
        <topology evidence="1">Single-pass membrane protein</topology>
    </subcellularLocation>
</comment>
<evidence type="ECO:0000256" key="3">
    <source>
        <dbReference type="ARBA" id="ARBA00022475"/>
    </source>
</evidence>
<dbReference type="OrthoDB" id="7206969at2"/>
<gene>
    <name evidence="9 12" type="primary">tatB</name>
    <name evidence="12" type="ORF">GRI47_08425</name>
</gene>
<dbReference type="Proteomes" id="UP000430272">
    <property type="component" value="Unassembled WGS sequence"/>
</dbReference>
<evidence type="ECO:0000256" key="11">
    <source>
        <dbReference type="SAM" id="Phobius"/>
    </source>
</evidence>
<feature type="region of interest" description="Disordered" evidence="10">
    <location>
        <begin position="75"/>
        <end position="155"/>
    </location>
</feature>
<keyword evidence="4 9" id="KW-0812">Transmembrane</keyword>
<dbReference type="HAMAP" id="MF_00237">
    <property type="entry name" value="TatB"/>
    <property type="match status" value="1"/>
</dbReference>
<keyword evidence="3 9" id="KW-1003">Cell membrane</keyword>
<dbReference type="Pfam" id="PF02416">
    <property type="entry name" value="TatA_B_E"/>
    <property type="match status" value="1"/>
</dbReference>
<evidence type="ECO:0000313" key="12">
    <source>
        <dbReference type="EMBL" id="MXO54031.1"/>
    </source>
</evidence>
<keyword evidence="7 9" id="KW-0811">Translocation</keyword>
<dbReference type="PRINTS" id="PR01506">
    <property type="entry name" value="TATBPROTEIN"/>
</dbReference>
<reference evidence="12 13" key="1">
    <citation type="submission" date="2019-12" db="EMBL/GenBank/DDBJ databases">
        <title>Genomic-based taxomic classification of the family Erythrobacteraceae.</title>
        <authorList>
            <person name="Xu L."/>
        </authorList>
    </citation>
    <scope>NUCLEOTIDE SEQUENCE [LARGE SCALE GENOMIC DNA]</scope>
    <source>
        <strain evidence="12 13">JCM 17468</strain>
    </source>
</reference>
<dbReference type="AlphaFoldDB" id="A0A844Y7W0"/>
<sequence>MFDIGAAELLVIVITAIVVIGPKEMPRALRTAGRWIGKMRRMSNHFRTGLDAMIREAEMEEAEKEWRERNREIMARSGGGDFGSDPVPPAMEPLAGPVQPDPAPDADGADARAEAAIARAKPREGADASDNPEVAGEPELPLDPPPPPIEGQAGR</sequence>
<comment type="subunit">
    <text evidence="9">The Tat system comprises two distinct complexes: a TatABC complex, containing multiple copies of TatA, TatB and TatC subunits, and a separate TatA complex, containing only TatA subunits. Substrates initially bind to the TatABC complex, which probably triggers association of the separate TatA complex to form the active translocon.</text>
</comment>
<comment type="caution">
    <text evidence="12">The sequence shown here is derived from an EMBL/GenBank/DDBJ whole genome shotgun (WGS) entry which is preliminary data.</text>
</comment>
<proteinExistence type="inferred from homology"/>
<feature type="transmembrane region" description="Helical" evidence="11">
    <location>
        <begin position="6"/>
        <end position="22"/>
    </location>
</feature>
<keyword evidence="6 9" id="KW-1133">Transmembrane helix</keyword>
<name>A0A844Y7W0_9SPHN</name>
<keyword evidence="8 9" id="KW-0472">Membrane</keyword>
<dbReference type="EMBL" id="WTYD01000001">
    <property type="protein sequence ID" value="MXO54031.1"/>
    <property type="molecule type" value="Genomic_DNA"/>
</dbReference>
<keyword evidence="5 9" id="KW-0653">Protein transport</keyword>
<evidence type="ECO:0000256" key="8">
    <source>
        <dbReference type="ARBA" id="ARBA00023136"/>
    </source>
</evidence>
<dbReference type="GO" id="GO:0008320">
    <property type="term" value="F:protein transmembrane transporter activity"/>
    <property type="evidence" value="ECO:0007669"/>
    <property type="project" value="UniProtKB-UniRule"/>
</dbReference>
<evidence type="ECO:0000256" key="5">
    <source>
        <dbReference type="ARBA" id="ARBA00022927"/>
    </source>
</evidence>
<accession>A0A844Y7W0</accession>
<dbReference type="PANTHER" id="PTHR33162">
    <property type="entry name" value="SEC-INDEPENDENT PROTEIN TRANSLOCASE PROTEIN TATA, CHLOROPLASTIC"/>
    <property type="match status" value="1"/>
</dbReference>
<dbReference type="GO" id="GO:0043953">
    <property type="term" value="P:protein transport by the Tat complex"/>
    <property type="evidence" value="ECO:0007669"/>
    <property type="project" value="UniProtKB-UniRule"/>
</dbReference>
<evidence type="ECO:0000256" key="1">
    <source>
        <dbReference type="ARBA" id="ARBA00004167"/>
    </source>
</evidence>
<evidence type="ECO:0000256" key="9">
    <source>
        <dbReference type="HAMAP-Rule" id="MF_00237"/>
    </source>
</evidence>
<dbReference type="InterPro" id="IPR003369">
    <property type="entry name" value="TatA/B/E"/>
</dbReference>
<dbReference type="RefSeq" id="WP_160660820.1">
    <property type="nucleotide sequence ID" value="NZ_BAABDV010000001.1"/>
</dbReference>
<comment type="function">
    <text evidence="9">Part of the twin-arginine translocation (Tat) system that transports large folded proteins containing a characteristic twin-arginine motif in their signal peptide across membranes. Together with TatC, TatB is part of a receptor directly interacting with Tat signal peptides. TatB may form an oligomeric binding site that transiently accommodates folded Tat precursor proteins before their translocation.</text>
</comment>
<keyword evidence="13" id="KW-1185">Reference proteome</keyword>
<organism evidence="12 13">
    <name type="scientific">Qipengyuania pelagi</name>
    <dbReference type="NCBI Taxonomy" id="994320"/>
    <lineage>
        <taxon>Bacteria</taxon>
        <taxon>Pseudomonadati</taxon>
        <taxon>Pseudomonadota</taxon>
        <taxon>Alphaproteobacteria</taxon>
        <taxon>Sphingomonadales</taxon>
        <taxon>Erythrobacteraceae</taxon>
        <taxon>Qipengyuania</taxon>
    </lineage>
</organism>
<evidence type="ECO:0000256" key="7">
    <source>
        <dbReference type="ARBA" id="ARBA00023010"/>
    </source>
</evidence>
<dbReference type="InterPro" id="IPR018448">
    <property type="entry name" value="TatB"/>
</dbReference>
<evidence type="ECO:0000313" key="13">
    <source>
        <dbReference type="Proteomes" id="UP000430272"/>
    </source>
</evidence>
<dbReference type="Gene3D" id="1.20.5.3310">
    <property type="match status" value="1"/>
</dbReference>
<protein>
    <recommendedName>
        <fullName evidence="9">Sec-independent protein translocase protein TatB</fullName>
    </recommendedName>
</protein>
<evidence type="ECO:0000256" key="10">
    <source>
        <dbReference type="SAM" id="MobiDB-lite"/>
    </source>
</evidence>
<dbReference type="NCBIfam" id="TIGR01410">
    <property type="entry name" value="tatB"/>
    <property type="match status" value="1"/>
</dbReference>
<dbReference type="PANTHER" id="PTHR33162:SF1">
    <property type="entry name" value="SEC-INDEPENDENT PROTEIN TRANSLOCASE PROTEIN TATA, CHLOROPLASTIC"/>
    <property type="match status" value="1"/>
</dbReference>
<dbReference type="GO" id="GO:0033281">
    <property type="term" value="C:TAT protein transport complex"/>
    <property type="evidence" value="ECO:0007669"/>
    <property type="project" value="UniProtKB-UniRule"/>
</dbReference>